<reference evidence="2" key="1">
    <citation type="submission" date="2014-09" db="EMBL/GenBank/DDBJ databases">
        <authorList>
            <person name="Magalhaes I.L.F."/>
            <person name="Oliveira U."/>
            <person name="Santos F.R."/>
            <person name="Vidigal T.H.D.A."/>
            <person name="Brescovit A.D."/>
            <person name="Santos A.J."/>
        </authorList>
    </citation>
    <scope>NUCLEOTIDE SEQUENCE</scope>
    <source>
        <tissue evidence="2">Shoot tissue taken approximately 20 cm above the soil surface</tissue>
    </source>
</reference>
<evidence type="ECO:0000256" key="1">
    <source>
        <dbReference type="SAM" id="Phobius"/>
    </source>
</evidence>
<reference evidence="2" key="2">
    <citation type="journal article" date="2015" name="Data Brief">
        <title>Shoot transcriptome of the giant reed, Arundo donax.</title>
        <authorList>
            <person name="Barrero R.A."/>
            <person name="Guerrero F.D."/>
            <person name="Moolhuijzen P."/>
            <person name="Goolsby J.A."/>
            <person name="Tidwell J."/>
            <person name="Bellgard S.E."/>
            <person name="Bellgard M.I."/>
        </authorList>
    </citation>
    <scope>NUCLEOTIDE SEQUENCE</scope>
    <source>
        <tissue evidence="2">Shoot tissue taken approximately 20 cm above the soil surface</tissue>
    </source>
</reference>
<keyword evidence="1" id="KW-0812">Transmembrane</keyword>
<keyword evidence="1" id="KW-0472">Membrane</keyword>
<feature type="transmembrane region" description="Helical" evidence="1">
    <location>
        <begin position="21"/>
        <end position="50"/>
    </location>
</feature>
<sequence length="110" mass="12158">MSMTSLTGRPEPRAIRMIRDSVISFGFVLSSSASVMESIIVMYRLILAWLSFSCPFGINSALNPGSIEKTWPIGPIFRMFWNCSYISLRVKLPSDSFCSSSGCWSVGTTS</sequence>
<keyword evidence="1" id="KW-1133">Transmembrane helix</keyword>
<proteinExistence type="predicted"/>
<protein>
    <submittedName>
        <fullName evidence="2">Uncharacterized protein</fullName>
    </submittedName>
</protein>
<dbReference type="EMBL" id="GBRH01204109">
    <property type="protein sequence ID" value="JAD93786.1"/>
    <property type="molecule type" value="Transcribed_RNA"/>
</dbReference>
<accession>A0A0A9E176</accession>
<dbReference type="AlphaFoldDB" id="A0A0A9E176"/>
<organism evidence="2">
    <name type="scientific">Arundo donax</name>
    <name type="common">Giant reed</name>
    <name type="synonym">Donax arundinaceus</name>
    <dbReference type="NCBI Taxonomy" id="35708"/>
    <lineage>
        <taxon>Eukaryota</taxon>
        <taxon>Viridiplantae</taxon>
        <taxon>Streptophyta</taxon>
        <taxon>Embryophyta</taxon>
        <taxon>Tracheophyta</taxon>
        <taxon>Spermatophyta</taxon>
        <taxon>Magnoliopsida</taxon>
        <taxon>Liliopsida</taxon>
        <taxon>Poales</taxon>
        <taxon>Poaceae</taxon>
        <taxon>PACMAD clade</taxon>
        <taxon>Arundinoideae</taxon>
        <taxon>Arundineae</taxon>
        <taxon>Arundo</taxon>
    </lineage>
</organism>
<name>A0A0A9E176_ARUDO</name>
<evidence type="ECO:0000313" key="2">
    <source>
        <dbReference type="EMBL" id="JAD93786.1"/>
    </source>
</evidence>